<keyword evidence="1" id="KW-0472">Membrane</keyword>
<organism evidence="2">
    <name type="scientific">Lepeophtheirus salmonis</name>
    <name type="common">Salmon louse</name>
    <name type="synonym">Caligus salmonis</name>
    <dbReference type="NCBI Taxonomy" id="72036"/>
    <lineage>
        <taxon>Eukaryota</taxon>
        <taxon>Metazoa</taxon>
        <taxon>Ecdysozoa</taxon>
        <taxon>Arthropoda</taxon>
        <taxon>Crustacea</taxon>
        <taxon>Multicrustacea</taxon>
        <taxon>Hexanauplia</taxon>
        <taxon>Copepoda</taxon>
        <taxon>Siphonostomatoida</taxon>
        <taxon>Caligidae</taxon>
        <taxon>Lepeophtheirus</taxon>
    </lineage>
</organism>
<protein>
    <submittedName>
        <fullName evidence="2">Uncharacterized protein</fullName>
    </submittedName>
</protein>
<accession>A0A0K2VII5</accession>
<feature type="transmembrane region" description="Helical" evidence="1">
    <location>
        <begin position="32"/>
        <end position="56"/>
    </location>
</feature>
<keyword evidence="1" id="KW-1133">Transmembrane helix</keyword>
<feature type="non-terminal residue" evidence="2">
    <location>
        <position position="1"/>
    </location>
</feature>
<feature type="non-terminal residue" evidence="2">
    <location>
        <position position="99"/>
    </location>
</feature>
<dbReference type="AlphaFoldDB" id="A0A0K2VII5"/>
<feature type="transmembrane region" description="Helical" evidence="1">
    <location>
        <begin position="7"/>
        <end position="26"/>
    </location>
</feature>
<name>A0A0K2VII5_LEPSM</name>
<reference evidence="2" key="1">
    <citation type="submission" date="2014-05" db="EMBL/GenBank/DDBJ databases">
        <authorList>
            <person name="Chronopoulou M."/>
        </authorList>
    </citation>
    <scope>NUCLEOTIDE SEQUENCE</scope>
    <source>
        <tissue evidence="2">Whole organism</tissue>
    </source>
</reference>
<evidence type="ECO:0000313" key="2">
    <source>
        <dbReference type="EMBL" id="CDW49786.1"/>
    </source>
</evidence>
<keyword evidence="1" id="KW-0812">Transmembrane</keyword>
<dbReference type="EMBL" id="HACA01032425">
    <property type="protein sequence ID" value="CDW49786.1"/>
    <property type="molecule type" value="Transcribed_RNA"/>
</dbReference>
<sequence length="99" mass="11622">LIKKSCFILFSSCYLLLRLFYLFVIIQNQSLYYILIITNILYLSSINYNYVCYIKVKKTKTKKKKKKLETLVPNSCSPGDPLVLERPPPRWSSSFVPFS</sequence>
<proteinExistence type="predicted"/>
<evidence type="ECO:0000256" key="1">
    <source>
        <dbReference type="SAM" id="Phobius"/>
    </source>
</evidence>